<comment type="caution">
    <text evidence="1">The sequence shown here is derived from an EMBL/GenBank/DDBJ whole genome shotgun (WGS) entry which is preliminary data.</text>
</comment>
<gene>
    <name evidence="1" type="ORF">L2E82_42688</name>
</gene>
<keyword evidence="2" id="KW-1185">Reference proteome</keyword>
<dbReference type="Proteomes" id="UP001055811">
    <property type="component" value="Linkage Group LG08"/>
</dbReference>
<dbReference type="EMBL" id="CM042016">
    <property type="protein sequence ID" value="KAI3698832.1"/>
    <property type="molecule type" value="Genomic_DNA"/>
</dbReference>
<evidence type="ECO:0000313" key="1">
    <source>
        <dbReference type="EMBL" id="KAI3698832.1"/>
    </source>
</evidence>
<reference evidence="2" key="1">
    <citation type="journal article" date="2022" name="Mol. Ecol. Resour.">
        <title>The genomes of chicory, endive, great burdock and yacon provide insights into Asteraceae palaeo-polyploidization history and plant inulin production.</title>
        <authorList>
            <person name="Fan W."/>
            <person name="Wang S."/>
            <person name="Wang H."/>
            <person name="Wang A."/>
            <person name="Jiang F."/>
            <person name="Liu H."/>
            <person name="Zhao H."/>
            <person name="Xu D."/>
            <person name="Zhang Y."/>
        </authorList>
    </citation>
    <scope>NUCLEOTIDE SEQUENCE [LARGE SCALE GENOMIC DNA]</scope>
    <source>
        <strain evidence="2">cv. Punajuju</strain>
    </source>
</reference>
<reference evidence="1 2" key="2">
    <citation type="journal article" date="2022" name="Mol. Ecol. Resour.">
        <title>The genomes of chicory, endive, great burdock and yacon provide insights into Asteraceae paleo-polyploidization history and plant inulin production.</title>
        <authorList>
            <person name="Fan W."/>
            <person name="Wang S."/>
            <person name="Wang H."/>
            <person name="Wang A."/>
            <person name="Jiang F."/>
            <person name="Liu H."/>
            <person name="Zhao H."/>
            <person name="Xu D."/>
            <person name="Zhang Y."/>
        </authorList>
    </citation>
    <scope>NUCLEOTIDE SEQUENCE [LARGE SCALE GENOMIC DNA]</scope>
    <source>
        <strain evidence="2">cv. Punajuju</strain>
        <tissue evidence="1">Leaves</tissue>
    </source>
</reference>
<accession>A0ACB8ZMQ0</accession>
<protein>
    <submittedName>
        <fullName evidence="1">Uncharacterized protein</fullName>
    </submittedName>
</protein>
<evidence type="ECO:0000313" key="2">
    <source>
        <dbReference type="Proteomes" id="UP001055811"/>
    </source>
</evidence>
<proteinExistence type="predicted"/>
<sequence length="531" mass="57612">MSASGAVALLYYHSLFSRPPLKMIAQIFLLILLLQSSDAKEGSQFSIREATIPEIQTAFKQNKLTSKSLVEFYIHEIQKLNPIYRAVIEVNPDALHEAQRADEERKANAPKSRFGLHGIPILVKDNIATKDNLNTTAGSYAFLKSVVPRDAGVVEKLRESGAIILGKASLSEWAHFRSSNAPSGWNARAKQAVNPYVATVDPCGSSTGSAISVATNMVTVSLGTETDGSILCPSSANSVVGIKPTLGLTSRAGVIPISPRQDTVGPICRTVTDAVYVLDAIAGFDKNDAVATKKASKYIPEGGYLKHLKSGGLKGKRLGIVRAYPYFGFDNDIETLNKFEKHFMILRKNGATLIDNLEVTNYDDIQPLFIGEVIALFAEFKIALNAYLKELVTSPVRSLADVIAFNEKFANLEKIDDYPQDLFLEAEKTNGIGKIEKEALKNLTKASKNGFEKLMKENKLDALVTPYSYGSTVLAIGGYPGITVPGGYDENGAPYGICFGGLKGSEPTLIEIAYGFEQATKLRKPPPINDH</sequence>
<organism evidence="1 2">
    <name type="scientific">Cichorium intybus</name>
    <name type="common">Chicory</name>
    <dbReference type="NCBI Taxonomy" id="13427"/>
    <lineage>
        <taxon>Eukaryota</taxon>
        <taxon>Viridiplantae</taxon>
        <taxon>Streptophyta</taxon>
        <taxon>Embryophyta</taxon>
        <taxon>Tracheophyta</taxon>
        <taxon>Spermatophyta</taxon>
        <taxon>Magnoliopsida</taxon>
        <taxon>eudicotyledons</taxon>
        <taxon>Gunneridae</taxon>
        <taxon>Pentapetalae</taxon>
        <taxon>asterids</taxon>
        <taxon>campanulids</taxon>
        <taxon>Asterales</taxon>
        <taxon>Asteraceae</taxon>
        <taxon>Cichorioideae</taxon>
        <taxon>Cichorieae</taxon>
        <taxon>Cichoriinae</taxon>
        <taxon>Cichorium</taxon>
    </lineage>
</organism>
<name>A0ACB8ZMQ0_CICIN</name>